<dbReference type="AlphaFoldDB" id="A0A383CRC5"/>
<organism evidence="1">
    <name type="scientific">marine metagenome</name>
    <dbReference type="NCBI Taxonomy" id="408172"/>
    <lineage>
        <taxon>unclassified sequences</taxon>
        <taxon>metagenomes</taxon>
        <taxon>ecological metagenomes</taxon>
    </lineage>
</organism>
<accession>A0A383CRC5</accession>
<gene>
    <name evidence="1" type="ORF">METZ01_LOCUS487022</name>
</gene>
<proteinExistence type="predicted"/>
<protein>
    <submittedName>
        <fullName evidence="1">Uncharacterized protein</fullName>
    </submittedName>
</protein>
<name>A0A383CRC5_9ZZZZ</name>
<dbReference type="EMBL" id="UINC01210624">
    <property type="protein sequence ID" value="SVE34168.1"/>
    <property type="molecule type" value="Genomic_DNA"/>
</dbReference>
<evidence type="ECO:0000313" key="1">
    <source>
        <dbReference type="EMBL" id="SVE34168.1"/>
    </source>
</evidence>
<feature type="non-terminal residue" evidence="1">
    <location>
        <position position="1"/>
    </location>
</feature>
<sequence>IYDPQELIVPRTVYGFDESYVQIFTLAPGKGYWLRSSGNGEIFLSGN</sequence>
<reference evidence="1" key="1">
    <citation type="submission" date="2018-05" db="EMBL/GenBank/DDBJ databases">
        <authorList>
            <person name="Lanie J.A."/>
            <person name="Ng W.-L."/>
            <person name="Kazmierczak K.M."/>
            <person name="Andrzejewski T.M."/>
            <person name="Davidsen T.M."/>
            <person name="Wayne K.J."/>
            <person name="Tettelin H."/>
            <person name="Glass J.I."/>
            <person name="Rusch D."/>
            <person name="Podicherti R."/>
            <person name="Tsui H.-C.T."/>
            <person name="Winkler M.E."/>
        </authorList>
    </citation>
    <scope>NUCLEOTIDE SEQUENCE</scope>
</reference>